<organism evidence="2 3">
    <name type="scientific">Victivallis vadensis</name>
    <dbReference type="NCBI Taxonomy" id="172901"/>
    <lineage>
        <taxon>Bacteria</taxon>
        <taxon>Pseudomonadati</taxon>
        <taxon>Lentisphaerota</taxon>
        <taxon>Lentisphaeria</taxon>
        <taxon>Victivallales</taxon>
        <taxon>Victivallaceae</taxon>
        <taxon>Victivallis</taxon>
    </lineage>
</organism>
<feature type="region of interest" description="Disordered" evidence="1">
    <location>
        <begin position="1"/>
        <end position="24"/>
    </location>
</feature>
<name>A0A848AYN5_9BACT</name>
<dbReference type="AlphaFoldDB" id="A0A848AYN5"/>
<accession>A0A848AYN5</accession>
<feature type="region of interest" description="Disordered" evidence="1">
    <location>
        <begin position="239"/>
        <end position="263"/>
    </location>
</feature>
<evidence type="ECO:0000313" key="2">
    <source>
        <dbReference type="EMBL" id="NMD88358.1"/>
    </source>
</evidence>
<feature type="compositionally biased region" description="Basic and acidic residues" evidence="1">
    <location>
        <begin position="15"/>
        <end position="24"/>
    </location>
</feature>
<dbReference type="Proteomes" id="UP000576225">
    <property type="component" value="Unassembled WGS sequence"/>
</dbReference>
<sequence length="263" mass="30523">MPKKKSDGTQVSTVSKDKTAKAKPVDPAALKKLEEMEKEIKEGIIKYFETGMLLQEISDKKLYKLRGCRSFKAYCEKVFHFSRSYGYRLIAYCNIWNLLSDDEKDKIPERVIRALSMVEDPTERQEIWDKVKTKTGGELPTYKTVEEEIRECRKQKQFTKANFDPASSPDKVFCMTLEKPFSQTELAQELIDNSNGDYGKLLNATREMLKANYLNDEDQQTLKQELLKRFSEWLDKQFGEKTSQDENDVEVSPMGDTFDSVQQ</sequence>
<evidence type="ECO:0000256" key="1">
    <source>
        <dbReference type="SAM" id="MobiDB-lite"/>
    </source>
</evidence>
<evidence type="ECO:0000313" key="3">
    <source>
        <dbReference type="Proteomes" id="UP000576225"/>
    </source>
</evidence>
<comment type="caution">
    <text evidence="2">The sequence shown here is derived from an EMBL/GenBank/DDBJ whole genome shotgun (WGS) entry which is preliminary data.</text>
</comment>
<dbReference type="RefSeq" id="WP_106052538.1">
    <property type="nucleotide sequence ID" value="NZ_JABAEW010000044.1"/>
</dbReference>
<gene>
    <name evidence="2" type="ORF">HF882_17365</name>
</gene>
<proteinExistence type="predicted"/>
<protein>
    <submittedName>
        <fullName evidence="2">Uncharacterized protein</fullName>
    </submittedName>
</protein>
<reference evidence="2 3" key="1">
    <citation type="submission" date="2020-04" db="EMBL/GenBank/DDBJ databases">
        <authorList>
            <person name="Hitch T.C.A."/>
            <person name="Wylensek D."/>
            <person name="Clavel T."/>
        </authorList>
    </citation>
    <scope>NUCLEOTIDE SEQUENCE [LARGE SCALE GENOMIC DNA]</scope>
    <source>
        <strain evidence="2 3">COR2-253-APC-1A</strain>
    </source>
</reference>
<dbReference type="EMBL" id="JABAEW010000044">
    <property type="protein sequence ID" value="NMD88358.1"/>
    <property type="molecule type" value="Genomic_DNA"/>
</dbReference>